<dbReference type="Proteomes" id="UP000003571">
    <property type="component" value="Unassembled WGS sequence"/>
</dbReference>
<dbReference type="GO" id="GO:0005829">
    <property type="term" value="C:cytosol"/>
    <property type="evidence" value="ECO:0007669"/>
    <property type="project" value="TreeGrafter"/>
</dbReference>
<dbReference type="GO" id="GO:0019284">
    <property type="term" value="P:L-methionine salvage from S-adenosylmethionine"/>
    <property type="evidence" value="ECO:0007669"/>
    <property type="project" value="TreeGrafter"/>
</dbReference>
<gene>
    <name evidence="7" type="ORF">TresaDRAFT_1941</name>
</gene>
<dbReference type="InterPro" id="IPR035994">
    <property type="entry name" value="Nucleoside_phosphorylase_sf"/>
</dbReference>
<dbReference type="GO" id="GO:0009164">
    <property type="term" value="P:nucleoside catabolic process"/>
    <property type="evidence" value="ECO:0007669"/>
    <property type="project" value="InterPro"/>
</dbReference>
<evidence type="ECO:0000256" key="1">
    <source>
        <dbReference type="ARBA" id="ARBA00004945"/>
    </source>
</evidence>
<dbReference type="Pfam" id="PF01048">
    <property type="entry name" value="PNP_UDP_1"/>
    <property type="match status" value="1"/>
</dbReference>
<organism evidence="7 8">
    <name type="scientific">Treponema saccharophilum DSM 2985</name>
    <dbReference type="NCBI Taxonomy" id="907348"/>
    <lineage>
        <taxon>Bacteria</taxon>
        <taxon>Pseudomonadati</taxon>
        <taxon>Spirochaetota</taxon>
        <taxon>Spirochaetia</taxon>
        <taxon>Spirochaetales</taxon>
        <taxon>Treponemataceae</taxon>
        <taxon>Treponema</taxon>
    </lineage>
</organism>
<keyword evidence="5" id="KW-0486">Methionine biosynthesis</keyword>
<dbReference type="PANTHER" id="PTHR46832">
    <property type="entry name" value="5'-METHYLTHIOADENOSINE/S-ADENOSYLHOMOCYSTEINE NUCLEOSIDASE"/>
    <property type="match status" value="1"/>
</dbReference>
<accession>H7EKP1</accession>
<dbReference type="EMBL" id="AGRW01000046">
    <property type="protein sequence ID" value="EIC01799.1"/>
    <property type="molecule type" value="Genomic_DNA"/>
</dbReference>
<dbReference type="SUPFAM" id="SSF53167">
    <property type="entry name" value="Purine and uridine phosphorylases"/>
    <property type="match status" value="1"/>
</dbReference>
<evidence type="ECO:0000313" key="7">
    <source>
        <dbReference type="EMBL" id="EIC01799.1"/>
    </source>
</evidence>
<keyword evidence="3" id="KW-0028">Amino-acid biosynthesis</keyword>
<dbReference type="RefSeq" id="WP_002704244.1">
    <property type="nucleotide sequence ID" value="NZ_AGRW01000046.1"/>
</dbReference>
<dbReference type="InterPro" id="IPR000845">
    <property type="entry name" value="Nucleoside_phosphorylase_d"/>
</dbReference>
<dbReference type="STRING" id="907348.TresaDRAFT_1941"/>
<comment type="caution">
    <text evidence="7">The sequence shown here is derived from an EMBL/GenBank/DDBJ whole genome shotgun (WGS) entry which is preliminary data.</text>
</comment>
<dbReference type="NCBIfam" id="TIGR01704">
    <property type="entry name" value="MTA_SAH-Nsdase"/>
    <property type="match status" value="1"/>
</dbReference>
<proteinExistence type="predicted"/>
<dbReference type="Gene3D" id="3.40.50.1580">
    <property type="entry name" value="Nucleoside phosphorylase domain"/>
    <property type="match status" value="1"/>
</dbReference>
<comment type="pathway">
    <text evidence="1">Amino-acid biosynthesis; L-methionine biosynthesis via salvage pathway; S-methyl-5-thio-alpha-D-ribose 1-phosphate from S-methyl-5'-thioadenosine (hydrolase route): step 1/2.</text>
</comment>
<dbReference type="InterPro" id="IPR010049">
    <property type="entry name" value="MTA_SAH_Nsdase"/>
</dbReference>
<dbReference type="EC" id="3.2.2.9" evidence="2"/>
<dbReference type="CDD" id="cd09008">
    <property type="entry name" value="MTAN"/>
    <property type="match status" value="1"/>
</dbReference>
<dbReference type="NCBIfam" id="NF004079">
    <property type="entry name" value="PRK05584.1"/>
    <property type="match status" value="1"/>
</dbReference>
<evidence type="ECO:0000256" key="4">
    <source>
        <dbReference type="ARBA" id="ARBA00022801"/>
    </source>
</evidence>
<evidence type="ECO:0000256" key="3">
    <source>
        <dbReference type="ARBA" id="ARBA00022605"/>
    </source>
</evidence>
<dbReference type="OrthoDB" id="9792278at2"/>
<evidence type="ECO:0000313" key="8">
    <source>
        <dbReference type="Proteomes" id="UP000003571"/>
    </source>
</evidence>
<dbReference type="GO" id="GO:0008782">
    <property type="term" value="F:adenosylhomocysteine nucleosidase activity"/>
    <property type="evidence" value="ECO:0007669"/>
    <property type="project" value="UniProtKB-EC"/>
</dbReference>
<keyword evidence="8" id="KW-1185">Reference proteome</keyword>
<evidence type="ECO:0000256" key="2">
    <source>
        <dbReference type="ARBA" id="ARBA00011974"/>
    </source>
</evidence>
<dbReference type="GO" id="GO:0019509">
    <property type="term" value="P:L-methionine salvage from methylthioadenosine"/>
    <property type="evidence" value="ECO:0007669"/>
    <property type="project" value="UniProtKB-UniPathway"/>
</dbReference>
<dbReference type="eggNOG" id="COG0775">
    <property type="taxonomic scope" value="Bacteria"/>
</dbReference>
<keyword evidence="4 7" id="KW-0378">Hydrolase</keyword>
<dbReference type="PATRIC" id="fig|907348.3.peg.1467"/>
<dbReference type="AlphaFoldDB" id="H7EKP1"/>
<sequence>MTKIGIIGAMAEEVEYLKSIATEKSETKSGGLSFVTGKIGGKDAVIVMSGIGKVNAALCAQRLAIEFGVTHIINTGIAGATAHGLGILDFVSSTDAVYHDFDVTGFGYKPTVIPRMETSEFKADEAMRKAALDAFAELSGEEPFAGHKIIEGRIASGDQFISSRDVKSKIVSTCSPACVEMEGAAIAHACHLCKIPFLVLRCMSDMADDGEESSYEFNDKTAATMSAKLVERIIQKIA</sequence>
<name>H7EKP1_9SPIR</name>
<dbReference type="UniPathway" id="UPA00904">
    <property type="reaction ID" value="UER00871"/>
</dbReference>
<feature type="domain" description="Nucleoside phosphorylase" evidence="6">
    <location>
        <begin position="3"/>
        <end position="234"/>
    </location>
</feature>
<reference evidence="7 8" key="1">
    <citation type="submission" date="2011-09" db="EMBL/GenBank/DDBJ databases">
        <title>The draft genome of Treponema saccharophilum DSM 2985.</title>
        <authorList>
            <consortium name="US DOE Joint Genome Institute (JGI-PGF)"/>
            <person name="Lucas S."/>
            <person name="Copeland A."/>
            <person name="Lapidus A."/>
            <person name="Glavina del Rio T."/>
            <person name="Dalin E."/>
            <person name="Tice H."/>
            <person name="Bruce D."/>
            <person name="Goodwin L."/>
            <person name="Pitluck S."/>
            <person name="Peters L."/>
            <person name="Kyrpides N."/>
            <person name="Mavromatis K."/>
            <person name="Ivanova N."/>
            <person name="Markowitz V."/>
            <person name="Cheng J.-F."/>
            <person name="Hugenholtz P."/>
            <person name="Woyke T."/>
            <person name="Wu D."/>
            <person name="Gronow S."/>
            <person name="Wellnitz S."/>
            <person name="Brambilla E."/>
            <person name="Klenk H.-P."/>
            <person name="Eisen J.A."/>
        </authorList>
    </citation>
    <scope>NUCLEOTIDE SEQUENCE [LARGE SCALE GENOMIC DNA]</scope>
    <source>
        <strain evidence="7 8">DSM 2985</strain>
    </source>
</reference>
<dbReference type="PANTHER" id="PTHR46832:SF1">
    <property type="entry name" value="5'-METHYLTHIOADENOSINE_S-ADENOSYLHOMOCYSTEINE NUCLEOSIDASE"/>
    <property type="match status" value="1"/>
</dbReference>
<protein>
    <recommendedName>
        <fullName evidence="2">adenosylhomocysteine nucleosidase</fullName>
        <ecNumber evidence="2">3.2.2.9</ecNumber>
    </recommendedName>
</protein>
<evidence type="ECO:0000259" key="6">
    <source>
        <dbReference type="Pfam" id="PF01048"/>
    </source>
</evidence>
<keyword evidence="7" id="KW-0326">Glycosidase</keyword>
<dbReference type="GO" id="GO:0008930">
    <property type="term" value="F:methylthioadenosine nucleosidase activity"/>
    <property type="evidence" value="ECO:0007669"/>
    <property type="project" value="InterPro"/>
</dbReference>
<evidence type="ECO:0000256" key="5">
    <source>
        <dbReference type="ARBA" id="ARBA00023167"/>
    </source>
</evidence>